<feature type="domain" description="GCVT N-terminal" evidence="9">
    <location>
        <begin position="15"/>
        <end position="270"/>
    </location>
</feature>
<dbReference type="OrthoDB" id="5288518at2"/>
<dbReference type="Gene3D" id="3.30.70.1400">
    <property type="entry name" value="Aminomethyltransferase beta-barrel domains"/>
    <property type="match status" value="1"/>
</dbReference>
<dbReference type="Proteomes" id="UP000291236">
    <property type="component" value="Chromosome"/>
</dbReference>
<gene>
    <name evidence="7 11" type="primary">gcvT</name>
    <name evidence="11" type="ORF">JCM31447_29800</name>
</gene>
<dbReference type="GO" id="GO:0004047">
    <property type="term" value="F:aminomethyltransferase activity"/>
    <property type="evidence" value="ECO:0007669"/>
    <property type="project" value="UniProtKB-UniRule"/>
</dbReference>
<dbReference type="EMBL" id="AP019368">
    <property type="protein sequence ID" value="BBH54509.1"/>
    <property type="molecule type" value="Genomic_DNA"/>
</dbReference>
<dbReference type="PANTHER" id="PTHR43757">
    <property type="entry name" value="AMINOMETHYLTRANSFERASE"/>
    <property type="match status" value="1"/>
</dbReference>
<sequence>MSLPVEEKLKLTPLFEEHLALNGKMVPFAGWNMPVQYTGVVDEHKAVRNSVGIFDVSHMGEIIVTGRGALDYLQGLVSNDVAKLQIGQAQYSALCYENGTLVDDIIIYRRGFDSFFICINASNIEKDFAWFKERCPKQGVHLENVSDDYAQIAIQGPKSRELIAKVVDVKITELAYYHFTEGKVLGVPAIIARTGYTGELGYEVYLPASAAAKIWRGLLQVGHEYSVKPCGLGARDTLRLEVGYLLYGNDMDNTTSALECGLGWVTKFEKNNFVGKEALLKQKEEGLIRKLVAFEMQDRAIGRHGYKVYASSEGENSIGNVTSGCPAPTVGKNIGLAYVNQAYSKLGSQIWIEIRGEKKPALVVKKPFFVHGSAQG</sequence>
<name>A0A4P2VQW0_FLUSA</name>
<dbReference type="GO" id="GO:0005829">
    <property type="term" value="C:cytosol"/>
    <property type="evidence" value="ECO:0007669"/>
    <property type="project" value="TreeGrafter"/>
</dbReference>
<dbReference type="GO" id="GO:0019464">
    <property type="term" value="P:glycine decarboxylation via glycine cleavage system"/>
    <property type="evidence" value="ECO:0007669"/>
    <property type="project" value="UniProtKB-UniRule"/>
</dbReference>
<dbReference type="GO" id="GO:0008483">
    <property type="term" value="F:transaminase activity"/>
    <property type="evidence" value="ECO:0007669"/>
    <property type="project" value="UniProtKB-KW"/>
</dbReference>
<proteinExistence type="inferred from homology"/>
<dbReference type="InterPro" id="IPR013977">
    <property type="entry name" value="GcvT_C"/>
</dbReference>
<comment type="subunit">
    <text evidence="7">The glycine cleavage system is composed of four proteins: P, T, L and H.</text>
</comment>
<comment type="catalytic activity">
    <reaction evidence="6 7">
        <text>N(6)-[(R)-S(8)-aminomethyldihydrolipoyl]-L-lysyl-[protein] + (6S)-5,6,7,8-tetrahydrofolate = N(6)-[(R)-dihydrolipoyl]-L-lysyl-[protein] + (6R)-5,10-methylene-5,6,7,8-tetrahydrofolate + NH4(+)</text>
        <dbReference type="Rhea" id="RHEA:16945"/>
        <dbReference type="Rhea" id="RHEA-COMP:10475"/>
        <dbReference type="Rhea" id="RHEA-COMP:10492"/>
        <dbReference type="ChEBI" id="CHEBI:15636"/>
        <dbReference type="ChEBI" id="CHEBI:28938"/>
        <dbReference type="ChEBI" id="CHEBI:57453"/>
        <dbReference type="ChEBI" id="CHEBI:83100"/>
        <dbReference type="ChEBI" id="CHEBI:83143"/>
        <dbReference type="EC" id="2.1.2.10"/>
    </reaction>
</comment>
<dbReference type="InterPro" id="IPR028896">
    <property type="entry name" value="GcvT/YgfZ/DmdA"/>
</dbReference>
<keyword evidence="3 7" id="KW-0032">Aminotransferase</keyword>
<dbReference type="InterPro" id="IPR022903">
    <property type="entry name" value="GcvT_bac"/>
</dbReference>
<evidence type="ECO:0000256" key="8">
    <source>
        <dbReference type="PIRSR" id="PIRSR006487-1"/>
    </source>
</evidence>
<keyword evidence="4 7" id="KW-0808">Transferase</keyword>
<keyword evidence="12" id="KW-1185">Reference proteome</keyword>
<dbReference type="InterPro" id="IPR006223">
    <property type="entry name" value="GcvT"/>
</dbReference>
<evidence type="ECO:0000256" key="5">
    <source>
        <dbReference type="ARBA" id="ARBA00031395"/>
    </source>
</evidence>
<dbReference type="Gene3D" id="4.10.1250.10">
    <property type="entry name" value="Aminomethyltransferase fragment"/>
    <property type="match status" value="1"/>
</dbReference>
<dbReference type="Pfam" id="PF08669">
    <property type="entry name" value="GCV_T_C"/>
    <property type="match status" value="1"/>
</dbReference>
<dbReference type="InterPro" id="IPR027266">
    <property type="entry name" value="TrmE/GcvT-like"/>
</dbReference>
<dbReference type="RefSeq" id="WP_130612383.1">
    <property type="nucleotide sequence ID" value="NZ_AP019368.1"/>
</dbReference>
<evidence type="ECO:0000313" key="11">
    <source>
        <dbReference type="EMBL" id="BBH54509.1"/>
    </source>
</evidence>
<evidence type="ECO:0000256" key="4">
    <source>
        <dbReference type="ARBA" id="ARBA00022679"/>
    </source>
</evidence>
<accession>A0A4P2VQW0</accession>
<evidence type="ECO:0000256" key="2">
    <source>
        <dbReference type="ARBA" id="ARBA00012616"/>
    </source>
</evidence>
<evidence type="ECO:0000256" key="6">
    <source>
        <dbReference type="ARBA" id="ARBA00047665"/>
    </source>
</evidence>
<evidence type="ECO:0000259" key="10">
    <source>
        <dbReference type="Pfam" id="PF08669"/>
    </source>
</evidence>
<feature type="binding site" evidence="8">
    <location>
        <position position="203"/>
    </location>
    <ligand>
        <name>substrate</name>
    </ligand>
</feature>
<dbReference type="Gene3D" id="2.40.30.110">
    <property type="entry name" value="Aminomethyltransferase beta-barrel domains"/>
    <property type="match status" value="1"/>
</dbReference>
<organism evidence="11 12">
    <name type="scientific">Fluviispira sanaruensis</name>
    <dbReference type="NCBI Taxonomy" id="2493639"/>
    <lineage>
        <taxon>Bacteria</taxon>
        <taxon>Pseudomonadati</taxon>
        <taxon>Bdellovibrionota</taxon>
        <taxon>Oligoflexia</taxon>
        <taxon>Silvanigrellales</taxon>
        <taxon>Silvanigrellaceae</taxon>
        <taxon>Fluviispira</taxon>
    </lineage>
</organism>
<comment type="similarity">
    <text evidence="1 7">Belongs to the GcvT family.</text>
</comment>
<dbReference type="Gene3D" id="3.30.1360.120">
    <property type="entry name" value="Probable tRNA modification gtpase trme, domain 1"/>
    <property type="match status" value="1"/>
</dbReference>
<protein>
    <recommendedName>
        <fullName evidence="2 7">Aminomethyltransferase</fullName>
        <ecNumber evidence="2 7">2.1.2.10</ecNumber>
    </recommendedName>
    <alternativeName>
        <fullName evidence="5 7">Glycine cleavage system T protein</fullName>
    </alternativeName>
</protein>
<reference evidence="11 12" key="1">
    <citation type="submission" date="2018-12" db="EMBL/GenBank/DDBJ databases">
        <title>Rubrispira sanarue gen. nov., sp., nov., a member of the order Silvanigrellales, isolated from a brackish lake in Hamamatsu Japan.</title>
        <authorList>
            <person name="Maejima Y."/>
            <person name="Iino T."/>
            <person name="Muraguchi Y."/>
            <person name="Fukuda K."/>
            <person name="Nojiri H."/>
            <person name="Ohkuma M."/>
            <person name="Moriuchi R."/>
            <person name="Dohra H."/>
            <person name="Kimbara K."/>
            <person name="Shintani M."/>
        </authorList>
    </citation>
    <scope>NUCLEOTIDE SEQUENCE [LARGE SCALE GENOMIC DNA]</scope>
    <source>
        <strain evidence="11 12">RF1110005</strain>
    </source>
</reference>
<dbReference type="PANTHER" id="PTHR43757:SF2">
    <property type="entry name" value="AMINOMETHYLTRANSFERASE, MITOCHONDRIAL"/>
    <property type="match status" value="1"/>
</dbReference>
<dbReference type="Pfam" id="PF01571">
    <property type="entry name" value="GCV_T"/>
    <property type="match status" value="1"/>
</dbReference>
<dbReference type="SUPFAM" id="SSF103025">
    <property type="entry name" value="Folate-binding domain"/>
    <property type="match status" value="1"/>
</dbReference>
<dbReference type="HAMAP" id="MF_00259">
    <property type="entry name" value="GcvT"/>
    <property type="match status" value="1"/>
</dbReference>
<evidence type="ECO:0000256" key="7">
    <source>
        <dbReference type="HAMAP-Rule" id="MF_00259"/>
    </source>
</evidence>
<dbReference type="NCBIfam" id="NF001567">
    <property type="entry name" value="PRK00389.1"/>
    <property type="match status" value="1"/>
</dbReference>
<dbReference type="AlphaFoldDB" id="A0A4P2VQW0"/>
<dbReference type="InterPro" id="IPR029043">
    <property type="entry name" value="GcvT/YgfZ_C"/>
</dbReference>
<dbReference type="NCBIfam" id="TIGR00528">
    <property type="entry name" value="gcvT"/>
    <property type="match status" value="1"/>
</dbReference>
<dbReference type="GO" id="GO:0005960">
    <property type="term" value="C:glycine cleavage complex"/>
    <property type="evidence" value="ECO:0007669"/>
    <property type="project" value="InterPro"/>
</dbReference>
<dbReference type="PIRSF" id="PIRSF006487">
    <property type="entry name" value="GcvT"/>
    <property type="match status" value="1"/>
</dbReference>
<dbReference type="FunFam" id="4.10.1250.10:FF:000001">
    <property type="entry name" value="Aminomethyltransferase"/>
    <property type="match status" value="1"/>
</dbReference>
<dbReference type="InterPro" id="IPR006222">
    <property type="entry name" value="GCVT_N"/>
</dbReference>
<dbReference type="FunFam" id="2.40.30.110:FF:000003">
    <property type="entry name" value="Aminomethyltransferase"/>
    <property type="match status" value="1"/>
</dbReference>
<evidence type="ECO:0000256" key="1">
    <source>
        <dbReference type="ARBA" id="ARBA00008609"/>
    </source>
</evidence>
<dbReference type="SUPFAM" id="SSF101790">
    <property type="entry name" value="Aminomethyltransferase beta-barrel domain"/>
    <property type="match status" value="1"/>
</dbReference>
<evidence type="ECO:0000313" key="12">
    <source>
        <dbReference type="Proteomes" id="UP000291236"/>
    </source>
</evidence>
<comment type="function">
    <text evidence="7">The glycine cleavage system catalyzes the degradation of glycine.</text>
</comment>
<feature type="domain" description="Aminomethyltransferase C-terminal" evidence="10">
    <location>
        <begin position="289"/>
        <end position="369"/>
    </location>
</feature>
<dbReference type="FunFam" id="3.30.70.1400:FF:000001">
    <property type="entry name" value="Aminomethyltransferase"/>
    <property type="match status" value="1"/>
</dbReference>
<dbReference type="EC" id="2.1.2.10" evidence="2 7"/>
<evidence type="ECO:0000259" key="9">
    <source>
        <dbReference type="Pfam" id="PF01571"/>
    </source>
</evidence>
<evidence type="ECO:0000256" key="3">
    <source>
        <dbReference type="ARBA" id="ARBA00022576"/>
    </source>
</evidence>
<dbReference type="KEGG" id="sbf:JCM31447_29800"/>